<gene>
    <name evidence="1" type="ORF">ACFO6W_02565</name>
</gene>
<name>A0ABV9KRV7_9BACT</name>
<organism evidence="1 2">
    <name type="scientific">Dysgonomonas termitidis</name>
    <dbReference type="NCBI Taxonomy" id="1516126"/>
    <lineage>
        <taxon>Bacteria</taxon>
        <taxon>Pseudomonadati</taxon>
        <taxon>Bacteroidota</taxon>
        <taxon>Bacteroidia</taxon>
        <taxon>Bacteroidales</taxon>
        <taxon>Dysgonomonadaceae</taxon>
        <taxon>Dysgonomonas</taxon>
    </lineage>
</organism>
<reference evidence="2" key="1">
    <citation type="journal article" date="2019" name="Int. J. Syst. Evol. Microbiol.">
        <title>The Global Catalogue of Microorganisms (GCM) 10K type strain sequencing project: providing services to taxonomists for standard genome sequencing and annotation.</title>
        <authorList>
            <consortium name="The Broad Institute Genomics Platform"/>
            <consortium name="The Broad Institute Genome Sequencing Center for Infectious Disease"/>
            <person name="Wu L."/>
            <person name="Ma J."/>
        </authorList>
    </citation>
    <scope>NUCLEOTIDE SEQUENCE [LARGE SCALE GENOMIC DNA]</scope>
    <source>
        <strain evidence="2">CCUG 66188</strain>
    </source>
</reference>
<sequence>MKKLHILFAVSAILFGSCSNDEIITEQPERKGSAPQLIATVEQESVTTKSGVIEDNDYILGEKFYWSNGDATTVLFRSPSMSNISQYKKAEYAAEVSAGVQSSSTAFNVVQADIIDNGEYTVYGFFPASAWKFVGNPMINMPANQTQNEANSMHLGAYMAMKATNNVAVDGVSPINLSYKHLGSVIRFAVWNSSDNNDLKLANINVRLSSGKAVFATQGDLHINETSLTYYALDMMVPALSLQLTGDAQNFATKEGKNQCEGYMAVLPTAANAFESSDDLIIELSFTDGTNNYLTSKTYNIGTDLDFLSNGIEQGKSYYFQLKVDNSDLNAAGTSYALGDYWPDDDNPEGIVFWVKPGSFGTQGKVVGLGEIPVPNWIWGLVNDEQAAGVAGIRSYTAGVLATRSMIAKYKGNLTTFDDDYPPFQYIYIVINDSDENGPWYLPARDELKMLFAGYSGKVYDPWMSSMPDFDSAECAAARTAFNAKITAIGGKAIGVTNDFFSGFYLSSTEASSDRFFYINLLDSSTGTSPKGNAWGMNFRWIRDF</sequence>
<dbReference type="Proteomes" id="UP001596023">
    <property type="component" value="Unassembled WGS sequence"/>
</dbReference>
<comment type="caution">
    <text evidence="1">The sequence shown here is derived from an EMBL/GenBank/DDBJ whole genome shotgun (WGS) entry which is preliminary data.</text>
</comment>
<accession>A0ABV9KRV7</accession>
<keyword evidence="2" id="KW-1185">Reference proteome</keyword>
<evidence type="ECO:0008006" key="3">
    <source>
        <dbReference type="Google" id="ProtNLM"/>
    </source>
</evidence>
<dbReference type="RefSeq" id="WP_379993759.1">
    <property type="nucleotide sequence ID" value="NZ_JBHSGN010000015.1"/>
</dbReference>
<protein>
    <recommendedName>
        <fullName evidence="3">Fimbrillin family protein</fullName>
    </recommendedName>
</protein>
<dbReference type="PROSITE" id="PS51257">
    <property type="entry name" value="PROKAR_LIPOPROTEIN"/>
    <property type="match status" value="1"/>
</dbReference>
<evidence type="ECO:0000313" key="2">
    <source>
        <dbReference type="Proteomes" id="UP001596023"/>
    </source>
</evidence>
<proteinExistence type="predicted"/>
<dbReference type="EMBL" id="JBHSGN010000015">
    <property type="protein sequence ID" value="MFC4672569.1"/>
    <property type="molecule type" value="Genomic_DNA"/>
</dbReference>
<evidence type="ECO:0000313" key="1">
    <source>
        <dbReference type="EMBL" id="MFC4672569.1"/>
    </source>
</evidence>